<feature type="transmembrane region" description="Helical" evidence="6">
    <location>
        <begin position="208"/>
        <end position="228"/>
    </location>
</feature>
<dbReference type="GO" id="GO:0016020">
    <property type="term" value="C:membrane"/>
    <property type="evidence" value="ECO:0007669"/>
    <property type="project" value="UniProtKB-SubCell"/>
</dbReference>
<evidence type="ECO:0000313" key="9">
    <source>
        <dbReference type="Proteomes" id="UP001055712"/>
    </source>
</evidence>
<comment type="similarity">
    <text evidence="2 6">Belongs to the multi antimicrobial extrusion (MATE) (TC 2.A.66.1) family.</text>
</comment>
<name>A0A9D4TSR3_CHLVU</name>
<evidence type="ECO:0000256" key="4">
    <source>
        <dbReference type="ARBA" id="ARBA00022989"/>
    </source>
</evidence>
<feature type="region of interest" description="Disordered" evidence="7">
    <location>
        <begin position="1"/>
        <end position="27"/>
    </location>
</feature>
<keyword evidence="5 6" id="KW-0472">Membrane</keyword>
<reference evidence="8" key="2">
    <citation type="submission" date="2020-11" db="EMBL/GenBank/DDBJ databases">
        <authorList>
            <person name="Cecchin M."/>
            <person name="Marcolungo L."/>
            <person name="Rossato M."/>
            <person name="Girolomoni L."/>
            <person name="Cosentino E."/>
            <person name="Cuine S."/>
            <person name="Li-Beisson Y."/>
            <person name="Delledonne M."/>
            <person name="Ballottari M."/>
        </authorList>
    </citation>
    <scope>NUCLEOTIDE SEQUENCE</scope>
    <source>
        <strain evidence="8">211/11P</strain>
        <tissue evidence="8">Whole cell</tissue>
    </source>
</reference>
<evidence type="ECO:0000256" key="6">
    <source>
        <dbReference type="RuleBase" id="RU004914"/>
    </source>
</evidence>
<feature type="transmembrane region" description="Helical" evidence="6">
    <location>
        <begin position="234"/>
        <end position="253"/>
    </location>
</feature>
<feature type="transmembrane region" description="Helical" evidence="6">
    <location>
        <begin position="391"/>
        <end position="413"/>
    </location>
</feature>
<feature type="transmembrane region" description="Helical" evidence="6">
    <location>
        <begin position="355"/>
        <end position="379"/>
    </location>
</feature>
<comment type="subcellular location">
    <subcellularLocation>
        <location evidence="1">Membrane</location>
        <topology evidence="1">Multi-pass membrane protein</topology>
    </subcellularLocation>
</comment>
<sequence>MRLADGPEPGKNVGADDAGVGVPPPSIDSEPAATFEPLAQQLPAERTQRQRLIEILTFCLPVVLVPLADPIMSLIDTVALGRMSNAVQLAALGPSSLLLMFSNYLLFGLSVGTVSLVAEALKDKDTAAASTALSSSLFLAATGGAIMGAVYLMFGPQLLAMTGADAAVLPHAANYLRIRALALPAVIFSQVSQAGLLAQRDSLSPFRVVLAISCVSLVGDLLLIGRLGMGVVGAAWTTVAAQYLGATLLLRALRHGRVMPSLRVPSSAEMQNLLRTFGVLTIFYAAKNLSYVLIQMTAAQLSTVLLAAHQPIWSIWCLMSFSNTPLESAGLAFMPSARAAGAHEQRQTAKLLLTMGAINGALGSLVAVGLPCAAPQLFASDPALWVHMRSVWLPGVLALVCCGADVAANGILISAKDTAFVARAMVTCFSVLAGFLWWARQSLPGLSPVWWGLCIFFATRAFQSVPRALRQIGVIGDGSRSQLATDTV</sequence>
<dbReference type="NCBIfam" id="TIGR00797">
    <property type="entry name" value="matE"/>
    <property type="match status" value="1"/>
</dbReference>
<feature type="transmembrane region" description="Helical" evidence="6">
    <location>
        <begin position="95"/>
        <end position="118"/>
    </location>
</feature>
<dbReference type="EMBL" id="SIDB01000004">
    <property type="protein sequence ID" value="KAI3433418.1"/>
    <property type="molecule type" value="Genomic_DNA"/>
</dbReference>
<dbReference type="Pfam" id="PF01554">
    <property type="entry name" value="MatE"/>
    <property type="match status" value="1"/>
</dbReference>
<dbReference type="InterPro" id="IPR044644">
    <property type="entry name" value="DinF-like"/>
</dbReference>
<dbReference type="PANTHER" id="PTHR42893">
    <property type="entry name" value="PROTEIN DETOXIFICATION 44, CHLOROPLASTIC-RELATED"/>
    <property type="match status" value="1"/>
</dbReference>
<proteinExistence type="inferred from homology"/>
<evidence type="ECO:0000256" key="2">
    <source>
        <dbReference type="ARBA" id="ARBA00010199"/>
    </source>
</evidence>
<evidence type="ECO:0000256" key="3">
    <source>
        <dbReference type="ARBA" id="ARBA00022692"/>
    </source>
</evidence>
<comment type="caution">
    <text evidence="6">Lacks conserved residue(s) required for the propagation of feature annotation.</text>
</comment>
<evidence type="ECO:0000313" key="8">
    <source>
        <dbReference type="EMBL" id="KAI3433418.1"/>
    </source>
</evidence>
<keyword evidence="9" id="KW-1185">Reference proteome</keyword>
<feature type="transmembrane region" description="Helical" evidence="6">
    <location>
        <begin position="273"/>
        <end position="293"/>
    </location>
</feature>
<dbReference type="OrthoDB" id="423427at2759"/>
<protein>
    <recommendedName>
        <fullName evidence="6">Protein DETOXIFICATION</fullName>
    </recommendedName>
    <alternativeName>
        <fullName evidence="6">Multidrug and toxic compound extrusion protein</fullName>
    </alternativeName>
</protein>
<feature type="transmembrane region" description="Helical" evidence="6">
    <location>
        <begin position="55"/>
        <end position="75"/>
    </location>
</feature>
<keyword evidence="4 6" id="KW-1133">Transmembrane helix</keyword>
<dbReference type="PANTHER" id="PTHR42893:SF9">
    <property type="entry name" value="PROTEIN DETOXIFICATION 46, CHLOROPLASTIC"/>
    <property type="match status" value="1"/>
</dbReference>
<feature type="transmembrane region" description="Helical" evidence="6">
    <location>
        <begin position="130"/>
        <end position="154"/>
    </location>
</feature>
<accession>A0A9D4TSR3</accession>
<dbReference type="InterPro" id="IPR002528">
    <property type="entry name" value="MATE_fam"/>
</dbReference>
<evidence type="ECO:0000256" key="7">
    <source>
        <dbReference type="SAM" id="MobiDB-lite"/>
    </source>
</evidence>
<reference evidence="8" key="1">
    <citation type="journal article" date="2019" name="Plant J.">
        <title>Chlorella vulgaris genome assembly and annotation reveals the molecular basis for metabolic acclimation to high light conditions.</title>
        <authorList>
            <person name="Cecchin M."/>
            <person name="Marcolungo L."/>
            <person name="Rossato M."/>
            <person name="Girolomoni L."/>
            <person name="Cosentino E."/>
            <person name="Cuine S."/>
            <person name="Li-Beisson Y."/>
            <person name="Delledonne M."/>
            <person name="Ballottari M."/>
        </authorList>
    </citation>
    <scope>NUCLEOTIDE SEQUENCE</scope>
    <source>
        <strain evidence="8">211/11P</strain>
    </source>
</reference>
<keyword evidence="3 6" id="KW-0812">Transmembrane</keyword>
<comment type="caution">
    <text evidence="8">The sequence shown here is derived from an EMBL/GenBank/DDBJ whole genome shotgun (WGS) entry which is preliminary data.</text>
</comment>
<feature type="transmembrane region" description="Helical" evidence="6">
    <location>
        <begin position="420"/>
        <end position="439"/>
    </location>
</feature>
<evidence type="ECO:0000256" key="1">
    <source>
        <dbReference type="ARBA" id="ARBA00004141"/>
    </source>
</evidence>
<gene>
    <name evidence="8" type="ORF">D9Q98_003233</name>
</gene>
<evidence type="ECO:0000256" key="5">
    <source>
        <dbReference type="ARBA" id="ARBA00023136"/>
    </source>
</evidence>
<dbReference type="GO" id="GO:0042910">
    <property type="term" value="F:xenobiotic transmembrane transporter activity"/>
    <property type="evidence" value="ECO:0007669"/>
    <property type="project" value="InterPro"/>
</dbReference>
<dbReference type="GO" id="GO:0015297">
    <property type="term" value="F:antiporter activity"/>
    <property type="evidence" value="ECO:0007669"/>
    <property type="project" value="InterPro"/>
</dbReference>
<dbReference type="AlphaFoldDB" id="A0A9D4TSR3"/>
<dbReference type="Proteomes" id="UP001055712">
    <property type="component" value="Unassembled WGS sequence"/>
</dbReference>
<organism evidence="8 9">
    <name type="scientific">Chlorella vulgaris</name>
    <name type="common">Green alga</name>
    <dbReference type="NCBI Taxonomy" id="3077"/>
    <lineage>
        <taxon>Eukaryota</taxon>
        <taxon>Viridiplantae</taxon>
        <taxon>Chlorophyta</taxon>
        <taxon>core chlorophytes</taxon>
        <taxon>Trebouxiophyceae</taxon>
        <taxon>Chlorellales</taxon>
        <taxon>Chlorellaceae</taxon>
        <taxon>Chlorella clade</taxon>
        <taxon>Chlorella</taxon>
    </lineage>
</organism>